<evidence type="ECO:0000256" key="1">
    <source>
        <dbReference type="SAM" id="MobiDB-lite"/>
    </source>
</evidence>
<gene>
    <name evidence="3" type="ORF">DLD82_02460</name>
</gene>
<reference evidence="3 4" key="1">
    <citation type="submission" date="2018-05" db="EMBL/GenBank/DDBJ databases">
        <title>Draft genome of Methanospirillum stamsii Pt1.</title>
        <authorList>
            <person name="Dueholm M.S."/>
            <person name="Nielsen P.H."/>
            <person name="Bakmann L.F."/>
            <person name="Otzen D.E."/>
        </authorList>
    </citation>
    <scope>NUCLEOTIDE SEQUENCE [LARGE SCALE GENOMIC DNA]</scope>
    <source>
        <strain evidence="3 4">Pt1</strain>
    </source>
</reference>
<organism evidence="3 4">
    <name type="scientific">Methanospirillum stamsii</name>
    <dbReference type="NCBI Taxonomy" id="1277351"/>
    <lineage>
        <taxon>Archaea</taxon>
        <taxon>Methanobacteriati</taxon>
        <taxon>Methanobacteriota</taxon>
        <taxon>Stenosarchaea group</taxon>
        <taxon>Methanomicrobia</taxon>
        <taxon>Methanomicrobiales</taxon>
        <taxon>Methanospirillaceae</taxon>
        <taxon>Methanospirillum</taxon>
    </lineage>
</organism>
<sequence length="470" mass="49835">MERSNKKRTFLLKKQIFLKNNSRRTTTCLISLLILTMLLFQVVCAVETNETIDAAGRVTVTNVNIEPSVLMTGDVGLVTFTVENTGSSNVIISDAHLISKDIVVLNSDVYSSSRTIGAGTDMKFTFTILADQPENIYYPAFYLNFRDAGSLRYNIPVRVEEPQMAVSISNIPEVFSKGVTSKISLMIGNAKSVNMTGITILPSGDGVKFNRTSAFIGDLPAHSEKAIHFEITPESESELKFDIGYTCGMNAHETSYSIPITLGTDKQAADPVINNVEITSGSSGNVIAGDVSNAGISDAYGVMVALESAAGEDGNPNQKYVIGTITTGDYSSFELTVPQTLKSIPLVILYKDASGNQFSKKVTVNSDQTGNGNNNGNSLSGMNGAPGGFPEGGTPPSGATPTGGGTTSSGSSARNGGVNPMNPLSGMGSGMNSLPIMEIIYGLIIVIVIVVAWYIWKKKGRGRNNQTSSK</sequence>
<dbReference type="Proteomes" id="UP000245934">
    <property type="component" value="Unassembled WGS sequence"/>
</dbReference>
<feature type="region of interest" description="Disordered" evidence="1">
    <location>
        <begin position="362"/>
        <end position="421"/>
    </location>
</feature>
<keyword evidence="2" id="KW-0472">Membrane</keyword>
<feature type="compositionally biased region" description="Low complexity" evidence="1">
    <location>
        <begin position="370"/>
        <end position="383"/>
    </location>
</feature>
<keyword evidence="2" id="KW-0812">Transmembrane</keyword>
<dbReference type="AlphaFoldDB" id="A0A2V2NK00"/>
<dbReference type="PANTHER" id="PTHR35902">
    <property type="entry name" value="S-LAYER DOMAIN-LIKE PROTEIN-RELATED"/>
    <property type="match status" value="1"/>
</dbReference>
<evidence type="ECO:0000313" key="4">
    <source>
        <dbReference type="Proteomes" id="UP000245934"/>
    </source>
</evidence>
<dbReference type="EMBL" id="QGMZ01000006">
    <property type="protein sequence ID" value="PWR75941.1"/>
    <property type="molecule type" value="Genomic_DNA"/>
</dbReference>
<accession>A0A2V2NK00</accession>
<proteinExistence type="predicted"/>
<feature type="transmembrane region" description="Helical" evidence="2">
    <location>
        <begin position="439"/>
        <end position="456"/>
    </location>
</feature>
<evidence type="ECO:0000256" key="2">
    <source>
        <dbReference type="SAM" id="Phobius"/>
    </source>
</evidence>
<comment type="caution">
    <text evidence="3">The sequence shown here is derived from an EMBL/GenBank/DDBJ whole genome shotgun (WGS) entry which is preliminary data.</text>
</comment>
<protein>
    <recommendedName>
        <fullName evidence="5">CARDB domain-containing protein</fullName>
    </recommendedName>
</protein>
<evidence type="ECO:0008006" key="5">
    <source>
        <dbReference type="Google" id="ProtNLM"/>
    </source>
</evidence>
<keyword evidence="4" id="KW-1185">Reference proteome</keyword>
<name>A0A2V2NK00_9EURY</name>
<evidence type="ECO:0000313" key="3">
    <source>
        <dbReference type="EMBL" id="PWR75941.1"/>
    </source>
</evidence>
<keyword evidence="2" id="KW-1133">Transmembrane helix</keyword>